<dbReference type="EC" id="4.1.3.40" evidence="4"/>
<dbReference type="EMBL" id="RJUK01000001">
    <property type="protein sequence ID" value="ROQ21634.1"/>
    <property type="molecule type" value="Genomic_DNA"/>
</dbReference>
<proteinExistence type="inferred from homology"/>
<dbReference type="HAMAP" id="MF_01632">
    <property type="entry name" value="UbiC"/>
    <property type="match status" value="1"/>
</dbReference>
<comment type="caution">
    <text evidence="4">Lacks conserved residue(s) required for the propagation of feature annotation.</text>
</comment>
<accession>A0A3N1NPF4</accession>
<feature type="binding site" evidence="4">
    <location>
        <position position="133"/>
    </location>
    <ligand>
        <name>substrate</name>
    </ligand>
</feature>
<comment type="function">
    <text evidence="4">Removes the pyruvyl group from chorismate, with concomitant aromatization of the ring, to provide 4-hydroxybenzoate (4HB) for the ubiquinone pathway.</text>
</comment>
<dbReference type="GO" id="GO:0042866">
    <property type="term" value="P:pyruvate biosynthetic process"/>
    <property type="evidence" value="ECO:0007669"/>
    <property type="project" value="UniProtKB-UniRule"/>
</dbReference>
<keyword evidence="6" id="KW-1185">Reference proteome</keyword>
<name>A0A3N1NPF4_9GAMM</name>
<dbReference type="GO" id="GO:0006744">
    <property type="term" value="P:ubiquinone biosynthetic process"/>
    <property type="evidence" value="ECO:0007669"/>
    <property type="project" value="UniProtKB-UniRule"/>
</dbReference>
<dbReference type="PANTHER" id="PTHR38683:SF1">
    <property type="entry name" value="CHORISMATE PYRUVATE-LYASE"/>
    <property type="match status" value="1"/>
</dbReference>
<comment type="pathway">
    <text evidence="4">Cofactor biosynthesis; ubiquinone biosynthesis.</text>
</comment>
<dbReference type="RefSeq" id="WP_211331079.1">
    <property type="nucleotide sequence ID" value="NZ_JBHYFO010000016.1"/>
</dbReference>
<dbReference type="SUPFAM" id="SSF64288">
    <property type="entry name" value="Chorismate lyase-like"/>
    <property type="match status" value="1"/>
</dbReference>
<dbReference type="AlphaFoldDB" id="A0A3N1NPF4"/>
<keyword evidence="4" id="KW-0670">Pyruvate</keyword>
<gene>
    <name evidence="4" type="primary">ubiC</name>
    <name evidence="5" type="ORF">EDC38_2260</name>
</gene>
<dbReference type="GO" id="GO:0005829">
    <property type="term" value="C:cytosol"/>
    <property type="evidence" value="ECO:0007669"/>
    <property type="project" value="TreeGrafter"/>
</dbReference>
<dbReference type="Pfam" id="PF04345">
    <property type="entry name" value="Chor_lyase"/>
    <property type="match status" value="1"/>
</dbReference>
<evidence type="ECO:0000313" key="5">
    <source>
        <dbReference type="EMBL" id="ROQ21634.1"/>
    </source>
</evidence>
<keyword evidence="1 4" id="KW-0963">Cytoplasm</keyword>
<comment type="similarity">
    <text evidence="4">Belongs to the UbiC family.</text>
</comment>
<evidence type="ECO:0000256" key="3">
    <source>
        <dbReference type="ARBA" id="ARBA00023239"/>
    </source>
</evidence>
<organism evidence="5 6">
    <name type="scientific">Marinimicrobium koreense</name>
    <dbReference type="NCBI Taxonomy" id="306545"/>
    <lineage>
        <taxon>Bacteria</taxon>
        <taxon>Pseudomonadati</taxon>
        <taxon>Pseudomonadota</taxon>
        <taxon>Gammaproteobacteria</taxon>
        <taxon>Cellvibrionales</taxon>
        <taxon>Cellvibrionaceae</taxon>
        <taxon>Marinimicrobium</taxon>
    </lineage>
</organism>
<dbReference type="GO" id="GO:0008813">
    <property type="term" value="F:chorismate lyase activity"/>
    <property type="evidence" value="ECO:0007669"/>
    <property type="project" value="UniProtKB-UniRule"/>
</dbReference>
<comment type="catalytic activity">
    <reaction evidence="4">
        <text>chorismate = 4-hydroxybenzoate + pyruvate</text>
        <dbReference type="Rhea" id="RHEA:16505"/>
        <dbReference type="ChEBI" id="CHEBI:15361"/>
        <dbReference type="ChEBI" id="CHEBI:17879"/>
        <dbReference type="ChEBI" id="CHEBI:29748"/>
        <dbReference type="EC" id="4.1.3.40"/>
    </reaction>
</comment>
<protein>
    <recommendedName>
        <fullName evidence="4">Probable chorismate pyruvate-lyase</fullName>
        <shortName evidence="4">CL</shortName>
        <shortName evidence="4">CPL</shortName>
        <ecNumber evidence="4">4.1.3.40</ecNumber>
    </recommendedName>
</protein>
<keyword evidence="2 4" id="KW-0831">Ubiquinone biosynthesis</keyword>
<evidence type="ECO:0000313" key="6">
    <source>
        <dbReference type="Proteomes" id="UP000273643"/>
    </source>
</evidence>
<evidence type="ECO:0000256" key="1">
    <source>
        <dbReference type="ARBA" id="ARBA00022490"/>
    </source>
</evidence>
<reference evidence="5 6" key="1">
    <citation type="submission" date="2018-11" db="EMBL/GenBank/DDBJ databases">
        <title>Genomic Encyclopedia of Type Strains, Phase IV (KMG-IV): sequencing the most valuable type-strain genomes for metagenomic binning, comparative biology and taxonomic classification.</title>
        <authorList>
            <person name="Goeker M."/>
        </authorList>
    </citation>
    <scope>NUCLEOTIDE SEQUENCE [LARGE SCALE GENOMIC DNA]</scope>
    <source>
        <strain evidence="5 6">DSM 16974</strain>
    </source>
</reference>
<evidence type="ECO:0000256" key="4">
    <source>
        <dbReference type="HAMAP-Rule" id="MF_01632"/>
    </source>
</evidence>
<feature type="binding site" evidence="4">
    <location>
        <position position="188"/>
    </location>
    <ligand>
        <name>substrate</name>
    </ligand>
</feature>
<dbReference type="PANTHER" id="PTHR38683">
    <property type="entry name" value="CHORISMATE PYRUVATE-LYASE"/>
    <property type="match status" value="1"/>
</dbReference>
<evidence type="ECO:0000256" key="2">
    <source>
        <dbReference type="ARBA" id="ARBA00022688"/>
    </source>
</evidence>
<dbReference type="InterPro" id="IPR028978">
    <property type="entry name" value="Chorismate_lyase_/UTRA_dom_sf"/>
</dbReference>
<sequence>MTQDIPVLPASRPAAGGFAPGVQAPRWHPASQGRQGRWPDALRPWLLDQGSLTAKLMAFSQGEFRVRVLRQGLARPDVSERRCLGVGPGRWVLVREVILMGKGESWVFARSLLPLSSLKGRLRQLRQLNTRPLGGFLFRQPDLEREPMEISRLKPGQRYVPPSLQRGETLWGRRSVFRLEGRPLLVSEVFLPAFLERVSL</sequence>
<dbReference type="UniPathway" id="UPA00232"/>
<keyword evidence="3 4" id="KW-0456">Lyase</keyword>
<dbReference type="Proteomes" id="UP000273643">
    <property type="component" value="Unassembled WGS sequence"/>
</dbReference>
<comment type="caution">
    <text evidence="5">The sequence shown here is derived from an EMBL/GenBank/DDBJ whole genome shotgun (WGS) entry which is preliminary data.</text>
</comment>
<dbReference type="InterPro" id="IPR007440">
    <property type="entry name" value="Chorismate--pyruvate_lyase"/>
</dbReference>
<feature type="binding site" evidence="4">
    <location>
        <position position="95"/>
    </location>
    <ligand>
        <name>substrate</name>
    </ligand>
</feature>
<dbReference type="Gene3D" id="3.40.1410.10">
    <property type="entry name" value="Chorismate lyase-like"/>
    <property type="match status" value="1"/>
</dbReference>
<comment type="subcellular location">
    <subcellularLocation>
        <location evidence="4">Cytoplasm</location>
    </subcellularLocation>
</comment>